<evidence type="ECO:0000256" key="4">
    <source>
        <dbReference type="ARBA" id="ARBA00023315"/>
    </source>
</evidence>
<evidence type="ECO:0000259" key="6">
    <source>
        <dbReference type="SMART" id="SM01266"/>
    </source>
</evidence>
<dbReference type="EC" id="2.3.1.-" evidence="5"/>
<protein>
    <recommendedName>
        <fullName evidence="5">Acetyltransferase</fullName>
        <ecNumber evidence="5">2.3.1.-</ecNumber>
    </recommendedName>
</protein>
<reference evidence="7 8" key="1">
    <citation type="submission" date="2023-07" db="EMBL/GenBank/DDBJ databases">
        <title>Genomic Encyclopedia of Type Strains, Phase IV (KMG-IV): sequencing the most valuable type-strain genomes for metagenomic binning, comparative biology and taxonomic classification.</title>
        <authorList>
            <person name="Goeker M."/>
        </authorList>
    </citation>
    <scope>NUCLEOTIDE SEQUENCE [LARGE SCALE GENOMIC DNA]</scope>
    <source>
        <strain evidence="7 8">DSM 22170</strain>
    </source>
</reference>
<dbReference type="PANTHER" id="PTHR43017:SF1">
    <property type="entry name" value="ACETYLTRANSFERASE YJL218W-RELATED"/>
    <property type="match status" value="1"/>
</dbReference>
<dbReference type="InterPro" id="IPR001451">
    <property type="entry name" value="Hexapep"/>
</dbReference>
<dbReference type="EMBL" id="JAVDQH010000001">
    <property type="protein sequence ID" value="MDR6242210.1"/>
    <property type="molecule type" value="Genomic_DNA"/>
</dbReference>
<dbReference type="SMART" id="SM01266">
    <property type="entry name" value="Mac"/>
    <property type="match status" value="1"/>
</dbReference>
<evidence type="ECO:0000256" key="5">
    <source>
        <dbReference type="RuleBase" id="RU367021"/>
    </source>
</evidence>
<proteinExistence type="inferred from homology"/>
<evidence type="ECO:0000256" key="2">
    <source>
        <dbReference type="ARBA" id="ARBA00022679"/>
    </source>
</evidence>
<comment type="similarity">
    <text evidence="1 5">Belongs to the transferase hexapeptide repeat family.</text>
</comment>
<dbReference type="GO" id="GO:0008925">
    <property type="term" value="F:maltose O-acetyltransferase activity"/>
    <property type="evidence" value="ECO:0007669"/>
    <property type="project" value="UniProtKB-EC"/>
</dbReference>
<dbReference type="Pfam" id="PF00132">
    <property type="entry name" value="Hexapep"/>
    <property type="match status" value="1"/>
</dbReference>
<accession>A0ABU1IT80</accession>
<dbReference type="InterPro" id="IPR039369">
    <property type="entry name" value="LacA-like"/>
</dbReference>
<evidence type="ECO:0000313" key="7">
    <source>
        <dbReference type="EMBL" id="MDR6242210.1"/>
    </source>
</evidence>
<evidence type="ECO:0000256" key="1">
    <source>
        <dbReference type="ARBA" id="ARBA00007274"/>
    </source>
</evidence>
<dbReference type="Gene3D" id="2.160.10.10">
    <property type="entry name" value="Hexapeptide repeat proteins"/>
    <property type="match status" value="1"/>
</dbReference>
<organism evidence="7 8">
    <name type="scientific">Paenibacillus hunanensis</name>
    <dbReference type="NCBI Taxonomy" id="539262"/>
    <lineage>
        <taxon>Bacteria</taxon>
        <taxon>Bacillati</taxon>
        <taxon>Bacillota</taxon>
        <taxon>Bacilli</taxon>
        <taxon>Bacillales</taxon>
        <taxon>Paenibacillaceae</taxon>
        <taxon>Paenibacillus</taxon>
    </lineage>
</organism>
<evidence type="ECO:0000256" key="3">
    <source>
        <dbReference type="ARBA" id="ARBA00022737"/>
    </source>
</evidence>
<sequence length="222" mass="24746">MKEEDRIMQGILFSPAHPDLKALKRKAHKLSQQYSQTFEDEVEDRERILQEALGHIGEASFIQGPVFFHYGVHTRIGRNFFANYNLTIQDDALVTIGDYTSFGPNVTIVTPIHPLIASERRRMLDQNGEEKPLCYAKPVTIGNDVWISANVTICGGVTIGDGCVIGAGSVVTRDIPAHSLAAGVPCKVIRPITEEDSMRYKPEVMADCNVIWHHADDEKEED</sequence>
<dbReference type="InterPro" id="IPR011004">
    <property type="entry name" value="Trimer_LpxA-like_sf"/>
</dbReference>
<keyword evidence="3" id="KW-0677">Repeat</keyword>
<comment type="caution">
    <text evidence="7">The sequence shown here is derived from an EMBL/GenBank/DDBJ whole genome shotgun (WGS) entry which is preliminary data.</text>
</comment>
<dbReference type="Proteomes" id="UP001185028">
    <property type="component" value="Unassembled WGS sequence"/>
</dbReference>
<dbReference type="InterPro" id="IPR024688">
    <property type="entry name" value="Mac_dom"/>
</dbReference>
<feature type="domain" description="Maltose/galactoside acetyltransferase" evidence="6">
    <location>
        <begin position="4"/>
        <end position="58"/>
    </location>
</feature>
<dbReference type="SUPFAM" id="SSF51161">
    <property type="entry name" value="Trimeric LpxA-like enzymes"/>
    <property type="match status" value="1"/>
</dbReference>
<name>A0ABU1IT80_9BACL</name>
<gene>
    <name evidence="7" type="ORF">JOC58_000094</name>
</gene>
<keyword evidence="8" id="KW-1185">Reference proteome</keyword>
<dbReference type="RefSeq" id="WP_188774694.1">
    <property type="nucleotide sequence ID" value="NZ_BMMB01000003.1"/>
</dbReference>
<dbReference type="CDD" id="cd03357">
    <property type="entry name" value="LbH_MAT_GAT"/>
    <property type="match status" value="1"/>
</dbReference>
<evidence type="ECO:0000313" key="8">
    <source>
        <dbReference type="Proteomes" id="UP001185028"/>
    </source>
</evidence>
<keyword evidence="4 5" id="KW-0012">Acyltransferase</keyword>
<dbReference type="PANTHER" id="PTHR43017">
    <property type="entry name" value="GALACTOSIDE O-ACETYLTRANSFERASE"/>
    <property type="match status" value="1"/>
</dbReference>
<dbReference type="Pfam" id="PF12464">
    <property type="entry name" value="Mac"/>
    <property type="match status" value="1"/>
</dbReference>
<keyword evidence="2 5" id="KW-0808">Transferase</keyword>